<dbReference type="InterPro" id="IPR003660">
    <property type="entry name" value="HAMP_dom"/>
</dbReference>
<feature type="transmembrane region" description="Helical" evidence="11">
    <location>
        <begin position="184"/>
        <end position="206"/>
    </location>
</feature>
<dbReference type="CDD" id="cd06225">
    <property type="entry name" value="HAMP"/>
    <property type="match status" value="1"/>
</dbReference>
<dbReference type="InterPro" id="IPR003594">
    <property type="entry name" value="HATPase_dom"/>
</dbReference>
<dbReference type="EC" id="2.7.13.3" evidence="3"/>
<comment type="caution">
    <text evidence="14">The sequence shown here is derived from an EMBL/GenBank/DDBJ whole genome shotgun (WGS) entry which is preliminary data.</text>
</comment>
<dbReference type="FunFam" id="3.30.565.10:FF:000006">
    <property type="entry name" value="Sensor histidine kinase WalK"/>
    <property type="match status" value="1"/>
</dbReference>
<feature type="region of interest" description="Disordered" evidence="10">
    <location>
        <begin position="85"/>
        <end position="145"/>
    </location>
</feature>
<dbReference type="PANTHER" id="PTHR44936">
    <property type="entry name" value="SENSOR PROTEIN CREC"/>
    <property type="match status" value="1"/>
</dbReference>
<dbReference type="CDD" id="cd00082">
    <property type="entry name" value="HisKA"/>
    <property type="match status" value="1"/>
</dbReference>
<dbReference type="SMART" id="SM00388">
    <property type="entry name" value="HisKA"/>
    <property type="match status" value="1"/>
</dbReference>
<gene>
    <name evidence="14" type="ORF">C4K68_17940</name>
</gene>
<evidence type="ECO:0000256" key="2">
    <source>
        <dbReference type="ARBA" id="ARBA00004651"/>
    </source>
</evidence>
<evidence type="ECO:0000256" key="8">
    <source>
        <dbReference type="ARBA" id="ARBA00022777"/>
    </source>
</evidence>
<dbReference type="Pfam" id="PF02518">
    <property type="entry name" value="HATPase_c"/>
    <property type="match status" value="1"/>
</dbReference>
<feature type="domain" description="HAMP" evidence="13">
    <location>
        <begin position="204"/>
        <end position="259"/>
    </location>
</feature>
<dbReference type="SUPFAM" id="SSF158472">
    <property type="entry name" value="HAMP domain-like"/>
    <property type="match status" value="1"/>
</dbReference>
<dbReference type="GO" id="GO:0005524">
    <property type="term" value="F:ATP binding"/>
    <property type="evidence" value="ECO:0007669"/>
    <property type="project" value="UniProtKB-KW"/>
</dbReference>
<accession>A0A2S5KM72</accession>
<dbReference type="SMART" id="SM00304">
    <property type="entry name" value="HAMP"/>
    <property type="match status" value="1"/>
</dbReference>
<keyword evidence="7" id="KW-0547">Nucleotide-binding</keyword>
<keyword evidence="6" id="KW-0808">Transferase</keyword>
<evidence type="ECO:0000256" key="11">
    <source>
        <dbReference type="SAM" id="Phobius"/>
    </source>
</evidence>
<reference evidence="14 15" key="1">
    <citation type="submission" date="2018-02" db="EMBL/GenBank/DDBJ databases">
        <title>novel marine gammaproteobacteria from coastal saline agro ecosystem.</title>
        <authorList>
            <person name="Krishnan R."/>
            <person name="Ramesh Kumar N."/>
        </authorList>
    </citation>
    <scope>NUCLEOTIDE SEQUENCE [LARGE SCALE GENOMIC DNA]</scope>
    <source>
        <strain evidence="14 15">228</strain>
    </source>
</reference>
<dbReference type="Gene3D" id="1.10.287.130">
    <property type="match status" value="1"/>
</dbReference>
<protein>
    <recommendedName>
        <fullName evidence="3">histidine kinase</fullName>
        <ecNumber evidence="3">2.7.13.3</ecNumber>
    </recommendedName>
</protein>
<comment type="catalytic activity">
    <reaction evidence="1">
        <text>ATP + protein L-histidine = ADP + protein N-phospho-L-histidine.</text>
        <dbReference type="EC" id="2.7.13.3"/>
    </reaction>
</comment>
<keyword evidence="9" id="KW-0067">ATP-binding</keyword>
<dbReference type="GO" id="GO:0005886">
    <property type="term" value="C:plasma membrane"/>
    <property type="evidence" value="ECO:0007669"/>
    <property type="project" value="UniProtKB-SubCell"/>
</dbReference>
<keyword evidence="11" id="KW-0812">Transmembrane</keyword>
<dbReference type="InterPro" id="IPR036097">
    <property type="entry name" value="HisK_dim/P_sf"/>
</dbReference>
<dbReference type="PROSITE" id="PS50109">
    <property type="entry name" value="HIS_KIN"/>
    <property type="match status" value="1"/>
</dbReference>
<evidence type="ECO:0000256" key="5">
    <source>
        <dbReference type="ARBA" id="ARBA00022553"/>
    </source>
</evidence>
<keyword evidence="5" id="KW-0597">Phosphoprotein</keyword>
<dbReference type="AlphaFoldDB" id="A0A2S5KM72"/>
<evidence type="ECO:0000256" key="1">
    <source>
        <dbReference type="ARBA" id="ARBA00000085"/>
    </source>
</evidence>
<keyword evidence="4" id="KW-1003">Cell membrane</keyword>
<dbReference type="EMBL" id="PRLP01000059">
    <property type="protein sequence ID" value="PPC75937.1"/>
    <property type="molecule type" value="Genomic_DNA"/>
</dbReference>
<name>A0A2S5KM72_9PROT</name>
<evidence type="ECO:0000259" key="12">
    <source>
        <dbReference type="PROSITE" id="PS50109"/>
    </source>
</evidence>
<dbReference type="InterPro" id="IPR050980">
    <property type="entry name" value="2C_sensor_his_kinase"/>
</dbReference>
<dbReference type="Proteomes" id="UP000238196">
    <property type="component" value="Unassembled WGS sequence"/>
</dbReference>
<dbReference type="Pfam" id="PF00672">
    <property type="entry name" value="HAMP"/>
    <property type="match status" value="1"/>
</dbReference>
<dbReference type="SUPFAM" id="SSF55874">
    <property type="entry name" value="ATPase domain of HSP90 chaperone/DNA topoisomerase II/histidine kinase"/>
    <property type="match status" value="1"/>
</dbReference>
<evidence type="ECO:0000313" key="15">
    <source>
        <dbReference type="Proteomes" id="UP000238196"/>
    </source>
</evidence>
<dbReference type="Pfam" id="PF00512">
    <property type="entry name" value="HisKA"/>
    <property type="match status" value="1"/>
</dbReference>
<feature type="transmembrane region" description="Helical" evidence="11">
    <location>
        <begin position="6"/>
        <end position="28"/>
    </location>
</feature>
<proteinExistence type="predicted"/>
<dbReference type="InterPro" id="IPR003661">
    <property type="entry name" value="HisK_dim/P_dom"/>
</dbReference>
<dbReference type="PRINTS" id="PR00344">
    <property type="entry name" value="BCTRLSENSOR"/>
</dbReference>
<organism evidence="14 15">
    <name type="scientific">Proteobacteria bacterium 228</name>
    <dbReference type="NCBI Taxonomy" id="2083153"/>
    <lineage>
        <taxon>Bacteria</taxon>
        <taxon>Pseudomonadati</taxon>
        <taxon>Pseudomonadota</taxon>
    </lineage>
</organism>
<dbReference type="SUPFAM" id="SSF47384">
    <property type="entry name" value="Homodimeric domain of signal transducing histidine kinase"/>
    <property type="match status" value="1"/>
</dbReference>
<evidence type="ECO:0000256" key="7">
    <source>
        <dbReference type="ARBA" id="ARBA00022741"/>
    </source>
</evidence>
<keyword evidence="11" id="KW-0472">Membrane</keyword>
<dbReference type="InterPro" id="IPR005467">
    <property type="entry name" value="His_kinase_dom"/>
</dbReference>
<evidence type="ECO:0000259" key="13">
    <source>
        <dbReference type="PROSITE" id="PS50885"/>
    </source>
</evidence>
<evidence type="ECO:0000256" key="9">
    <source>
        <dbReference type="ARBA" id="ARBA00022840"/>
    </source>
</evidence>
<keyword evidence="11" id="KW-1133">Transmembrane helix</keyword>
<evidence type="ECO:0000256" key="4">
    <source>
        <dbReference type="ARBA" id="ARBA00022475"/>
    </source>
</evidence>
<dbReference type="PANTHER" id="PTHR44936:SF10">
    <property type="entry name" value="SENSOR PROTEIN RSTB"/>
    <property type="match status" value="1"/>
</dbReference>
<dbReference type="OrthoDB" id="5290273at2"/>
<dbReference type="Gene3D" id="1.10.8.500">
    <property type="entry name" value="HAMP domain in histidine kinase"/>
    <property type="match status" value="1"/>
</dbReference>
<feature type="domain" description="Histidine kinase" evidence="12">
    <location>
        <begin position="267"/>
        <end position="478"/>
    </location>
</feature>
<dbReference type="PROSITE" id="PS50885">
    <property type="entry name" value="HAMP"/>
    <property type="match status" value="1"/>
</dbReference>
<dbReference type="InterPro" id="IPR036890">
    <property type="entry name" value="HATPase_C_sf"/>
</dbReference>
<evidence type="ECO:0000256" key="3">
    <source>
        <dbReference type="ARBA" id="ARBA00012438"/>
    </source>
</evidence>
<dbReference type="Gene3D" id="3.30.565.10">
    <property type="entry name" value="Histidine kinase-like ATPase, C-terminal domain"/>
    <property type="match status" value="1"/>
</dbReference>
<dbReference type="InterPro" id="IPR004358">
    <property type="entry name" value="Sig_transdc_His_kin-like_C"/>
</dbReference>
<keyword evidence="8" id="KW-0418">Kinase</keyword>
<evidence type="ECO:0000256" key="10">
    <source>
        <dbReference type="SAM" id="MobiDB-lite"/>
    </source>
</evidence>
<dbReference type="SMART" id="SM00387">
    <property type="entry name" value="HATPase_c"/>
    <property type="match status" value="1"/>
</dbReference>
<sequence>MGIRLYWKVLLAVLLTMILVSVATFFIADEVRRQQFESEINVEQWQHMGDDLVSRYRRDGEQVLTDAWNAEGMVLLSPAMQPLTNIPIPIPPPPNGHRDEEGRPIPPPEQMVPPANGTPSDRAPGPPPDMVSRSFVPNGEPSGGPPMHFRAWQHIELSAMDDGKPYWLAIDQVKRFDIAQRNRLPLYLAIAVALAAFCCAILTGYITRPLKALSRATRELAEGNLQSRVAEKVSSRRDELGELAKDFNTMAQRLQLLLEDQQQLLRDISHELRTPLARLQIALELARHRAAGVVERELDRIEYEGNAINELIDEVLTLVRANQPADASELVDVAELWLERVEQAQLEAEERGIRIDTVLRDQIEVIGQRRWLGRVMDNLIRNALKYSPDDSVISIALQRVGKGWEFSIADQGPGVEPEALEHLFKPFYRTDQARQTGSGYGIGLSIVERVIRFHGGSVVARNAQPSGLAVVASFPTLADTRSE</sequence>
<evidence type="ECO:0000313" key="14">
    <source>
        <dbReference type="EMBL" id="PPC75937.1"/>
    </source>
</evidence>
<comment type="subcellular location">
    <subcellularLocation>
        <location evidence="2">Cell membrane</location>
        <topology evidence="2">Multi-pass membrane protein</topology>
    </subcellularLocation>
</comment>
<dbReference type="GO" id="GO:0000155">
    <property type="term" value="F:phosphorelay sensor kinase activity"/>
    <property type="evidence" value="ECO:0007669"/>
    <property type="project" value="InterPro"/>
</dbReference>
<evidence type="ECO:0000256" key="6">
    <source>
        <dbReference type="ARBA" id="ARBA00022679"/>
    </source>
</evidence>